<evidence type="ECO:0000256" key="1">
    <source>
        <dbReference type="ARBA" id="ARBA00023002"/>
    </source>
</evidence>
<dbReference type="SUPFAM" id="SSF51679">
    <property type="entry name" value="Bacterial luciferase-like"/>
    <property type="match status" value="1"/>
</dbReference>
<dbReference type="EMBL" id="CP042305">
    <property type="protein sequence ID" value="QDZ15860.1"/>
    <property type="molecule type" value="Genomic_DNA"/>
</dbReference>
<dbReference type="GO" id="GO:0005829">
    <property type="term" value="C:cytosol"/>
    <property type="evidence" value="ECO:0007669"/>
    <property type="project" value="TreeGrafter"/>
</dbReference>
<keyword evidence="5" id="KW-1185">Reference proteome</keyword>
<evidence type="ECO:0000256" key="2">
    <source>
        <dbReference type="ARBA" id="ARBA00023033"/>
    </source>
</evidence>
<dbReference type="OrthoDB" id="9776438at2"/>
<dbReference type="Pfam" id="PF00296">
    <property type="entry name" value="Bac_luciferase"/>
    <property type="match status" value="1"/>
</dbReference>
<dbReference type="Gene3D" id="3.20.20.30">
    <property type="entry name" value="Luciferase-like domain"/>
    <property type="match status" value="1"/>
</dbReference>
<evidence type="ECO:0000259" key="3">
    <source>
        <dbReference type="Pfam" id="PF00296"/>
    </source>
</evidence>
<evidence type="ECO:0000313" key="5">
    <source>
        <dbReference type="Proteomes" id="UP000320216"/>
    </source>
</evidence>
<feature type="domain" description="Luciferase-like" evidence="3">
    <location>
        <begin position="35"/>
        <end position="326"/>
    </location>
</feature>
<dbReference type="GO" id="GO:0004497">
    <property type="term" value="F:monooxygenase activity"/>
    <property type="evidence" value="ECO:0007669"/>
    <property type="project" value="UniProtKB-KW"/>
</dbReference>
<dbReference type="InterPro" id="IPR036661">
    <property type="entry name" value="Luciferase-like_sf"/>
</dbReference>
<dbReference type="Proteomes" id="UP000320216">
    <property type="component" value="Chromosome"/>
</dbReference>
<dbReference type="InterPro" id="IPR050766">
    <property type="entry name" value="Bact_Lucif_Oxidored"/>
</dbReference>
<keyword evidence="2" id="KW-0503">Monooxygenase</keyword>
<accession>A0A5B8M8Y9</accession>
<keyword evidence="1" id="KW-0560">Oxidoreductase</keyword>
<organism evidence="4 5">
    <name type="scientific">Humibacter ginsenosidimutans</name>
    <dbReference type="NCBI Taxonomy" id="2599293"/>
    <lineage>
        <taxon>Bacteria</taxon>
        <taxon>Bacillati</taxon>
        <taxon>Actinomycetota</taxon>
        <taxon>Actinomycetes</taxon>
        <taxon>Micrococcales</taxon>
        <taxon>Microbacteriaceae</taxon>
        <taxon>Humibacter</taxon>
    </lineage>
</organism>
<dbReference type="InterPro" id="IPR011251">
    <property type="entry name" value="Luciferase-like_dom"/>
</dbReference>
<reference evidence="4 5" key="1">
    <citation type="submission" date="2019-07" db="EMBL/GenBank/DDBJ databases">
        <title>Full genome sequence of Humibacter sp. WJ7-1.</title>
        <authorList>
            <person name="Im W.-T."/>
        </authorList>
    </citation>
    <scope>NUCLEOTIDE SEQUENCE [LARGE SCALE GENOMIC DNA]</scope>
    <source>
        <strain evidence="4 5">WJ7-1</strain>
    </source>
</reference>
<dbReference type="AlphaFoldDB" id="A0A5B8M8Y9"/>
<sequence length="367" mass="39617">MLDGLIVNEGVLVPISGRESAEACPNTNDGPYAAEFGVITFGELSTTGSAYGSRLPRIVDLAKKAELKQLDFFGIGEHHRADFAVSAPEIVLAAISALTKSIRLTSAVTVLSADDPIRVIERFGLLDELSGGRAEIMIGRGAYRETFELFGIAPEESSREFVDRAERLLGIRSTAHVLPPDDHRRLVTPKPRSDLPIWVGAGGAGTSVLLAAQWGLPLMLVGRTGAVDPIEHALAEYSRESKSHGRRPGRAGVSLQGYVAETDAEAREQFWFHYSSTLAALSRDRGWAGAVDREAYERELDDGLLLVGSPATVARKLHVLTHDLGLSRVAIKCGLPTTTREEDEKTVELYAAAVRELRIGSGQTSTH</sequence>
<dbReference type="GO" id="GO:0016705">
    <property type="term" value="F:oxidoreductase activity, acting on paired donors, with incorporation or reduction of molecular oxygen"/>
    <property type="evidence" value="ECO:0007669"/>
    <property type="project" value="InterPro"/>
</dbReference>
<dbReference type="KEGG" id="huw:FPZ11_14735"/>
<proteinExistence type="predicted"/>
<gene>
    <name evidence="4" type="ORF">FPZ11_14735</name>
</gene>
<dbReference type="PANTHER" id="PTHR30137:SF8">
    <property type="entry name" value="BLR5498 PROTEIN"/>
    <property type="match status" value="1"/>
</dbReference>
<evidence type="ECO:0000313" key="4">
    <source>
        <dbReference type="EMBL" id="QDZ15860.1"/>
    </source>
</evidence>
<name>A0A5B8M8Y9_9MICO</name>
<protein>
    <submittedName>
        <fullName evidence="4">LLM class flavin-dependent oxidoreductase</fullName>
    </submittedName>
</protein>
<dbReference type="PANTHER" id="PTHR30137">
    <property type="entry name" value="LUCIFERASE-LIKE MONOOXYGENASE"/>
    <property type="match status" value="1"/>
</dbReference>